<evidence type="ECO:0000256" key="5">
    <source>
        <dbReference type="PROSITE-ProRule" id="PRU01091"/>
    </source>
</evidence>
<reference evidence="8" key="1">
    <citation type="submission" date="2020-12" db="EMBL/GenBank/DDBJ databases">
        <title>Prauserella sp. ASG 168, a novel actinomycete isolated from cave rock.</title>
        <authorList>
            <person name="Suriyachadkun C."/>
        </authorList>
    </citation>
    <scope>NUCLEOTIDE SEQUENCE</scope>
    <source>
        <strain evidence="8">ASG 168</strain>
    </source>
</reference>
<feature type="DNA-binding region" description="OmpR/PhoB-type" evidence="5">
    <location>
        <begin position="80"/>
        <end position="183"/>
    </location>
</feature>
<dbReference type="Gene3D" id="1.10.260.40">
    <property type="entry name" value="lambda repressor-like DNA-binding domains"/>
    <property type="match status" value="1"/>
</dbReference>
<keyword evidence="2" id="KW-0805">Transcription regulation</keyword>
<name>A0A934QVC3_9PSEU</name>
<dbReference type="GO" id="GO:0006355">
    <property type="term" value="P:regulation of DNA-templated transcription"/>
    <property type="evidence" value="ECO:0007669"/>
    <property type="project" value="InterPro"/>
</dbReference>
<dbReference type="InterPro" id="IPR019734">
    <property type="entry name" value="TPR_rpt"/>
</dbReference>
<dbReference type="InterPro" id="IPR001387">
    <property type="entry name" value="Cro/C1-type_HTH"/>
</dbReference>
<dbReference type="Proteomes" id="UP000635245">
    <property type="component" value="Unassembled WGS sequence"/>
</dbReference>
<dbReference type="InterPro" id="IPR011990">
    <property type="entry name" value="TPR-like_helical_dom_sf"/>
</dbReference>
<keyword evidence="9" id="KW-1185">Reference proteome</keyword>
<comment type="caution">
    <text evidence="8">The sequence shown here is derived from an EMBL/GenBank/DDBJ whole genome shotgun (WGS) entry which is preliminary data.</text>
</comment>
<dbReference type="Pfam" id="PF13560">
    <property type="entry name" value="HTH_31"/>
    <property type="match status" value="1"/>
</dbReference>
<dbReference type="Gene3D" id="3.40.50.300">
    <property type="entry name" value="P-loop containing nucleotide triphosphate hydrolases"/>
    <property type="match status" value="1"/>
</dbReference>
<dbReference type="SMART" id="SM00028">
    <property type="entry name" value="TPR"/>
    <property type="match status" value="3"/>
</dbReference>
<dbReference type="InterPro" id="IPR027417">
    <property type="entry name" value="P-loop_NTPase"/>
</dbReference>
<dbReference type="Gene3D" id="1.25.40.10">
    <property type="entry name" value="Tetratricopeptide repeat domain"/>
    <property type="match status" value="3"/>
</dbReference>
<proteinExistence type="inferred from homology"/>
<dbReference type="InterPro" id="IPR001867">
    <property type="entry name" value="OmpR/PhoB-type_DNA-bd"/>
</dbReference>
<dbReference type="InterPro" id="IPR016032">
    <property type="entry name" value="Sig_transdc_resp-reg_C-effctor"/>
</dbReference>
<dbReference type="Pfam" id="PF00486">
    <property type="entry name" value="Trans_reg_C"/>
    <property type="match status" value="1"/>
</dbReference>
<dbReference type="PANTHER" id="PTHR35807:SF1">
    <property type="entry name" value="TRANSCRIPTIONAL REGULATOR REDD"/>
    <property type="match status" value="1"/>
</dbReference>
<dbReference type="SUPFAM" id="SSF46894">
    <property type="entry name" value="C-terminal effector domain of the bipartite response regulators"/>
    <property type="match status" value="1"/>
</dbReference>
<comment type="similarity">
    <text evidence="1">Belongs to the AfsR/DnrI/RedD regulatory family.</text>
</comment>
<dbReference type="SUPFAM" id="SSF47413">
    <property type="entry name" value="lambda repressor-like DNA-binding domains"/>
    <property type="match status" value="1"/>
</dbReference>
<dbReference type="InterPro" id="IPR010982">
    <property type="entry name" value="Lambda_DNA-bd_dom_sf"/>
</dbReference>
<protein>
    <submittedName>
        <fullName evidence="8">Tetratricopeptide repeat protein</fullName>
    </submittedName>
</protein>
<evidence type="ECO:0000313" key="8">
    <source>
        <dbReference type="EMBL" id="MBK1787236.1"/>
    </source>
</evidence>
<keyword evidence="4" id="KW-0804">Transcription</keyword>
<feature type="domain" description="HTH cro/C1-type" evidence="6">
    <location>
        <begin position="13"/>
        <end position="68"/>
    </location>
</feature>
<dbReference type="InterPro" id="IPR036388">
    <property type="entry name" value="WH-like_DNA-bd_sf"/>
</dbReference>
<dbReference type="PRINTS" id="PR00364">
    <property type="entry name" value="DISEASERSIST"/>
</dbReference>
<dbReference type="InterPro" id="IPR005158">
    <property type="entry name" value="BTAD"/>
</dbReference>
<evidence type="ECO:0000259" key="7">
    <source>
        <dbReference type="PROSITE" id="PS51755"/>
    </source>
</evidence>
<dbReference type="InterPro" id="IPR051677">
    <property type="entry name" value="AfsR-DnrI-RedD_regulator"/>
</dbReference>
<feature type="domain" description="OmpR/PhoB-type" evidence="7">
    <location>
        <begin position="80"/>
        <end position="183"/>
    </location>
</feature>
<organism evidence="8 9">
    <name type="scientific">Prauserella cavernicola</name>
    <dbReference type="NCBI Taxonomy" id="2800127"/>
    <lineage>
        <taxon>Bacteria</taxon>
        <taxon>Bacillati</taxon>
        <taxon>Actinomycetota</taxon>
        <taxon>Actinomycetes</taxon>
        <taxon>Pseudonocardiales</taxon>
        <taxon>Pseudonocardiaceae</taxon>
        <taxon>Prauserella</taxon>
    </lineage>
</organism>
<gene>
    <name evidence="8" type="ORF">JHE00_23185</name>
</gene>
<dbReference type="SMART" id="SM00382">
    <property type="entry name" value="AAA"/>
    <property type="match status" value="1"/>
</dbReference>
<dbReference type="EMBL" id="JAENJH010000006">
    <property type="protein sequence ID" value="MBK1787236.1"/>
    <property type="molecule type" value="Genomic_DNA"/>
</dbReference>
<evidence type="ECO:0000259" key="6">
    <source>
        <dbReference type="PROSITE" id="PS50943"/>
    </source>
</evidence>
<keyword evidence="3 5" id="KW-0238">DNA-binding</keyword>
<dbReference type="Pfam" id="PF13424">
    <property type="entry name" value="TPR_12"/>
    <property type="match status" value="1"/>
</dbReference>
<dbReference type="PANTHER" id="PTHR35807">
    <property type="entry name" value="TRANSCRIPTIONAL REGULATOR REDD-RELATED"/>
    <property type="match status" value="1"/>
</dbReference>
<evidence type="ECO:0000313" key="9">
    <source>
        <dbReference type="Proteomes" id="UP000635245"/>
    </source>
</evidence>
<dbReference type="SUPFAM" id="SSF48452">
    <property type="entry name" value="TPR-like"/>
    <property type="match status" value="3"/>
</dbReference>
<dbReference type="AlphaFoldDB" id="A0A934QVC3"/>
<evidence type="ECO:0000256" key="1">
    <source>
        <dbReference type="ARBA" id="ARBA00005820"/>
    </source>
</evidence>
<dbReference type="RefSeq" id="WP_200321638.1">
    <property type="nucleotide sequence ID" value="NZ_JAENJH010000006.1"/>
</dbReference>
<dbReference type="PROSITE" id="PS51755">
    <property type="entry name" value="OMPR_PHOB"/>
    <property type="match status" value="1"/>
</dbReference>
<dbReference type="SMART" id="SM00862">
    <property type="entry name" value="Trans_reg_C"/>
    <property type="match status" value="1"/>
</dbReference>
<dbReference type="InterPro" id="IPR003593">
    <property type="entry name" value="AAA+_ATPase"/>
</dbReference>
<accession>A0A934QVC3</accession>
<dbReference type="GO" id="GO:0003677">
    <property type="term" value="F:DNA binding"/>
    <property type="evidence" value="ECO:0007669"/>
    <property type="project" value="UniProtKB-UniRule"/>
</dbReference>
<dbReference type="SMART" id="SM00530">
    <property type="entry name" value="HTH_XRE"/>
    <property type="match status" value="1"/>
</dbReference>
<dbReference type="SMART" id="SM01043">
    <property type="entry name" value="BTAD"/>
    <property type="match status" value="1"/>
</dbReference>
<dbReference type="Pfam" id="PF13374">
    <property type="entry name" value="TPR_10"/>
    <property type="match status" value="1"/>
</dbReference>
<evidence type="ECO:0000256" key="2">
    <source>
        <dbReference type="ARBA" id="ARBA00023015"/>
    </source>
</evidence>
<dbReference type="GO" id="GO:0000160">
    <property type="term" value="P:phosphorelay signal transduction system"/>
    <property type="evidence" value="ECO:0007669"/>
    <property type="project" value="InterPro"/>
</dbReference>
<dbReference type="GO" id="GO:0043531">
    <property type="term" value="F:ADP binding"/>
    <property type="evidence" value="ECO:0007669"/>
    <property type="project" value="InterPro"/>
</dbReference>
<dbReference type="Gene3D" id="1.10.10.10">
    <property type="entry name" value="Winged helix-like DNA-binding domain superfamily/Winged helix DNA-binding domain"/>
    <property type="match status" value="1"/>
</dbReference>
<dbReference type="Pfam" id="PF03704">
    <property type="entry name" value="BTAD"/>
    <property type="match status" value="1"/>
</dbReference>
<dbReference type="SUPFAM" id="SSF52540">
    <property type="entry name" value="P-loop containing nucleoside triphosphate hydrolases"/>
    <property type="match status" value="1"/>
</dbReference>
<dbReference type="CDD" id="cd00093">
    <property type="entry name" value="HTH_XRE"/>
    <property type="match status" value="1"/>
</dbReference>
<evidence type="ECO:0000256" key="4">
    <source>
        <dbReference type="ARBA" id="ARBA00023163"/>
    </source>
</evidence>
<sequence length="1103" mass="117970">MPPRSPIGFGRLLRAHRLRAGLTQRQLAGRANVSAGAIRDLEQGRTRSPRSTSVQALAAALGLAGNDVEHFHAAAEDRRVAQAEAGGGRLRIRVLGPIEVWHGDAQASLGSGRQSALLARLALEAGTVVGQDELIELLWRDGATRKTVQLLHTHVTRLRRLLDTEARTGSVLVGSRTGYRLVVGPEHLDLLRFRELIARAGHDAPETALTRLAEAVALWRGDTDVERLASDPLYTAVQAEYTGAVLRFAALARDLGQPEQALRPLRELASVQGLDEPLHAELVLTLAAGGRQTEALATYDRIRSALADQLGVDPGQPLRSAQLAVLRHQARRTAGLTAIQQAPAAPSDFLGRASELARIEDALADSDPESGPASSRIVLISGIAGVGKTALALAAAHRLRARYPDGQLYADLRGTTATAPEPMRVLGRFLRALGVPDRGIGIDEAEAASLFRSELADRRMLVLLDNARDAEEIRPLLPGAGGSDVIVTSRRRLLGLAGAAVTRLGPLGREESVALIAATAGTHRTDADPDAAGELAEACGRLPLALRIASARLATRQSWTIGDLVRRLHDDHHRLTELSTSESSVLDSFRLSYADLGDAAQRAFRLCGLHPGDDFDAQATGVLLGMTPAGADRVLEELLEANMLMQYTADRYRFHDLLGLYARRLLADDAEADTACSRLYTWYADAVTAAMEWVYPQLVRLDTCPARDTFFADEAEALAWLDSELPALVAIVGRTAETTDPGLSWRITDQLRGYFLVRRQADGWLTAAESGLAAAVRAGDDVARTAMLISRGQARWSVGREEEALSDCIAGERLACAVGWSTAAAYLAHHIGWLCLEQGTLTDADGWFRRALDSADEDRLGHVRAVALNGLGVLRLCQGELRAAAELLTAAMEINEATGRETSALANRGNLASALRQLGDRARAAELLTDVLAAYRKSAHLRGELSTLDELSELYRQGGDAAAALELAKRAHEMTSTVRDRKATAQTAATVAQAYLALGDLESAARWFEDCLTIAHDTYPFIEARALAGLASARLRAGDPASASGAAERALAIAGSCGFRLLEAQALTALSAATQLVAAIPSTRAVPGEPGRAEFWPEPGGWN</sequence>
<evidence type="ECO:0000256" key="3">
    <source>
        <dbReference type="ARBA" id="ARBA00023125"/>
    </source>
</evidence>
<dbReference type="PROSITE" id="PS50943">
    <property type="entry name" value="HTH_CROC1"/>
    <property type="match status" value="1"/>
</dbReference>